<name>A0ABS1WJY5_9FLAO</name>
<sequence>MNFKLTLLLLLAALTFSYGQDNRAFKAGEKLIFSAAYNMSGILTDVAEVRMETSEMNTSSSKLLHLKCTATTYSSFDSYFKIRDLYESYVNPRTITPYLYNREINEGGYYKFVKYKYNHKTNRVNSVIKKKTKNTASGFWDKKENVKINGGTKDIVATIYKIRTLDIKKAPIGASDSFTVLFDNKQTKFRFKLLAKETINTALGKKECYKLAISTSGTDVLKGSNSNLLWLTADENKIPVFAKFKIAVGSGELKIKSATGLKN</sequence>
<gene>
    <name evidence="2" type="ORF">JAO71_06400</name>
</gene>
<accession>A0ABS1WJY5</accession>
<evidence type="ECO:0000313" key="2">
    <source>
        <dbReference type="EMBL" id="MBL7559434.1"/>
    </source>
</evidence>
<evidence type="ECO:0000313" key="3">
    <source>
        <dbReference type="Proteomes" id="UP000605013"/>
    </source>
</evidence>
<dbReference type="Pfam" id="PF11306">
    <property type="entry name" value="DUF3108"/>
    <property type="match status" value="1"/>
</dbReference>
<proteinExistence type="predicted"/>
<keyword evidence="1" id="KW-0732">Signal</keyword>
<dbReference type="EMBL" id="JAEMEF010000004">
    <property type="protein sequence ID" value="MBL7559434.1"/>
    <property type="molecule type" value="Genomic_DNA"/>
</dbReference>
<feature type="signal peptide" evidence="1">
    <location>
        <begin position="1"/>
        <end position="19"/>
    </location>
</feature>
<protein>
    <submittedName>
        <fullName evidence="2">DUF3108 domain-containing protein</fullName>
    </submittedName>
</protein>
<dbReference type="Proteomes" id="UP000605013">
    <property type="component" value="Unassembled WGS sequence"/>
</dbReference>
<evidence type="ECO:0000256" key="1">
    <source>
        <dbReference type="SAM" id="SignalP"/>
    </source>
</evidence>
<comment type="caution">
    <text evidence="2">The sequence shown here is derived from an EMBL/GenBank/DDBJ whole genome shotgun (WGS) entry which is preliminary data.</text>
</comment>
<organism evidence="2 3">
    <name type="scientific">Olleya sediminilitoris</name>
    <dbReference type="NCBI Taxonomy" id="2795739"/>
    <lineage>
        <taxon>Bacteria</taxon>
        <taxon>Pseudomonadati</taxon>
        <taxon>Bacteroidota</taxon>
        <taxon>Flavobacteriia</taxon>
        <taxon>Flavobacteriales</taxon>
        <taxon>Flavobacteriaceae</taxon>
    </lineage>
</organism>
<dbReference type="InterPro" id="IPR021457">
    <property type="entry name" value="DUF3108"/>
</dbReference>
<dbReference type="RefSeq" id="WP_202999664.1">
    <property type="nucleotide sequence ID" value="NZ_JAEMEF010000004.1"/>
</dbReference>
<feature type="chain" id="PRO_5045798549" evidence="1">
    <location>
        <begin position="20"/>
        <end position="263"/>
    </location>
</feature>
<reference evidence="2 3" key="1">
    <citation type="submission" date="2020-12" db="EMBL/GenBank/DDBJ databases">
        <title>Olleya sediminilitoris sp. nov., isolated from a tidal flat.</title>
        <authorList>
            <person name="Park S."/>
            <person name="Yoon J.-H."/>
        </authorList>
    </citation>
    <scope>NUCLEOTIDE SEQUENCE [LARGE SCALE GENOMIC DNA]</scope>
    <source>
        <strain evidence="2 3">YSTF-M6</strain>
    </source>
</reference>
<keyword evidence="3" id="KW-1185">Reference proteome</keyword>